<dbReference type="InterPro" id="IPR017927">
    <property type="entry name" value="FAD-bd_FR_type"/>
</dbReference>
<evidence type="ECO:0000256" key="3">
    <source>
        <dbReference type="ARBA" id="ARBA00022714"/>
    </source>
</evidence>
<protein>
    <submittedName>
        <fullName evidence="10">2Fe-2S iron-sulfur cluster binding domain-containing protein</fullName>
    </submittedName>
</protein>
<keyword evidence="7" id="KW-0411">Iron-sulfur</keyword>
<dbReference type="InterPro" id="IPR017938">
    <property type="entry name" value="Riboflavin_synthase-like_b-brl"/>
</dbReference>
<dbReference type="GO" id="GO:0016491">
    <property type="term" value="F:oxidoreductase activity"/>
    <property type="evidence" value="ECO:0007669"/>
    <property type="project" value="UniProtKB-KW"/>
</dbReference>
<dbReference type="Pfam" id="PF00111">
    <property type="entry name" value="Fer2"/>
    <property type="match status" value="1"/>
</dbReference>
<dbReference type="InterPro" id="IPR001041">
    <property type="entry name" value="2Fe-2S_ferredoxin-type"/>
</dbReference>
<evidence type="ECO:0000256" key="2">
    <source>
        <dbReference type="ARBA" id="ARBA00022630"/>
    </source>
</evidence>
<evidence type="ECO:0000256" key="7">
    <source>
        <dbReference type="ARBA" id="ARBA00023014"/>
    </source>
</evidence>
<dbReference type="PROSITE" id="PS00197">
    <property type="entry name" value="2FE2S_FER_1"/>
    <property type="match status" value="1"/>
</dbReference>
<name>A0A6N7Z765_9PSEU</name>
<feature type="domain" description="2Fe-2S ferredoxin-type" evidence="8">
    <location>
        <begin position="229"/>
        <end position="318"/>
    </location>
</feature>
<gene>
    <name evidence="10" type="ORF">GKO32_16915</name>
</gene>
<dbReference type="OrthoDB" id="3807506at2"/>
<comment type="cofactor">
    <cofactor evidence="1">
        <name>FAD</name>
        <dbReference type="ChEBI" id="CHEBI:57692"/>
    </cofactor>
</comment>
<dbReference type="GO" id="GO:0046872">
    <property type="term" value="F:metal ion binding"/>
    <property type="evidence" value="ECO:0007669"/>
    <property type="project" value="UniProtKB-KW"/>
</dbReference>
<dbReference type="InterPro" id="IPR050415">
    <property type="entry name" value="MRET"/>
</dbReference>
<dbReference type="InterPro" id="IPR039261">
    <property type="entry name" value="FNR_nucleotide-bd"/>
</dbReference>
<evidence type="ECO:0000256" key="5">
    <source>
        <dbReference type="ARBA" id="ARBA00023002"/>
    </source>
</evidence>
<dbReference type="PANTHER" id="PTHR47354">
    <property type="entry name" value="NADH OXIDOREDUCTASE HCR"/>
    <property type="match status" value="1"/>
</dbReference>
<comment type="caution">
    <text evidence="10">The sequence shown here is derived from an EMBL/GenBank/DDBJ whole genome shotgun (WGS) entry which is preliminary data.</text>
</comment>
<dbReference type="InterPro" id="IPR012675">
    <property type="entry name" value="Beta-grasp_dom_sf"/>
</dbReference>
<dbReference type="InterPro" id="IPR006058">
    <property type="entry name" value="2Fe2S_fd_BS"/>
</dbReference>
<proteinExistence type="predicted"/>
<accession>A0A6N7Z765</accession>
<dbReference type="Gene3D" id="3.40.50.80">
    <property type="entry name" value="Nucleotide-binding domain of ferredoxin-NADP reductase (FNR) module"/>
    <property type="match status" value="1"/>
</dbReference>
<keyword evidence="3" id="KW-0001">2Fe-2S</keyword>
<dbReference type="Gene3D" id="2.40.30.10">
    <property type="entry name" value="Translation factors"/>
    <property type="match status" value="1"/>
</dbReference>
<dbReference type="Gene3D" id="3.10.20.30">
    <property type="match status" value="1"/>
</dbReference>
<dbReference type="AlphaFoldDB" id="A0A6N7Z765"/>
<dbReference type="CDD" id="cd06185">
    <property type="entry name" value="PDR_like"/>
    <property type="match status" value="1"/>
</dbReference>
<dbReference type="PANTHER" id="PTHR47354:SF1">
    <property type="entry name" value="CARNITINE MONOOXYGENASE REDUCTASE SUBUNIT"/>
    <property type="match status" value="1"/>
</dbReference>
<keyword evidence="11" id="KW-1185">Reference proteome</keyword>
<dbReference type="InterPro" id="IPR036010">
    <property type="entry name" value="2Fe-2S_ferredoxin-like_sf"/>
</dbReference>
<reference evidence="10 11" key="1">
    <citation type="submission" date="2019-11" db="EMBL/GenBank/DDBJ databases">
        <title>Draft genome of Amycolatopsis RM579.</title>
        <authorList>
            <person name="Duangmal K."/>
            <person name="Mingma R."/>
        </authorList>
    </citation>
    <scope>NUCLEOTIDE SEQUENCE [LARGE SCALE GENOMIC DNA]</scope>
    <source>
        <strain evidence="10 11">RM579</strain>
    </source>
</reference>
<dbReference type="PRINTS" id="PR00409">
    <property type="entry name" value="PHDIOXRDTASE"/>
</dbReference>
<evidence type="ECO:0000313" key="11">
    <source>
        <dbReference type="Proteomes" id="UP000440096"/>
    </source>
</evidence>
<evidence type="ECO:0000313" key="10">
    <source>
        <dbReference type="EMBL" id="MTD55646.1"/>
    </source>
</evidence>
<evidence type="ECO:0000256" key="1">
    <source>
        <dbReference type="ARBA" id="ARBA00001974"/>
    </source>
</evidence>
<keyword evidence="4" id="KW-0479">Metal-binding</keyword>
<dbReference type="GO" id="GO:0051537">
    <property type="term" value="F:2 iron, 2 sulfur cluster binding"/>
    <property type="evidence" value="ECO:0007669"/>
    <property type="project" value="UniProtKB-KW"/>
</dbReference>
<keyword evidence="2" id="KW-0285">Flavoprotein</keyword>
<dbReference type="PROSITE" id="PS51085">
    <property type="entry name" value="2FE2S_FER_2"/>
    <property type="match status" value="1"/>
</dbReference>
<evidence type="ECO:0000259" key="8">
    <source>
        <dbReference type="PROSITE" id="PS51085"/>
    </source>
</evidence>
<evidence type="ECO:0000256" key="4">
    <source>
        <dbReference type="ARBA" id="ARBA00022723"/>
    </source>
</evidence>
<keyword evidence="5" id="KW-0560">Oxidoreductase</keyword>
<keyword evidence="6" id="KW-0408">Iron</keyword>
<organism evidence="10 11">
    <name type="scientific">Amycolatopsis pithecellobii</name>
    <dbReference type="NCBI Taxonomy" id="664692"/>
    <lineage>
        <taxon>Bacteria</taxon>
        <taxon>Bacillati</taxon>
        <taxon>Actinomycetota</taxon>
        <taxon>Actinomycetes</taxon>
        <taxon>Pseudonocardiales</taxon>
        <taxon>Pseudonocardiaceae</taxon>
        <taxon>Amycolatopsis</taxon>
    </lineage>
</organism>
<dbReference type="SUPFAM" id="SSF52343">
    <property type="entry name" value="Ferredoxin reductase-like, C-terminal NADP-linked domain"/>
    <property type="match status" value="1"/>
</dbReference>
<feature type="domain" description="FAD-binding FR-type" evidence="9">
    <location>
        <begin position="5"/>
        <end position="108"/>
    </location>
</feature>
<dbReference type="EMBL" id="WMBA01000024">
    <property type="protein sequence ID" value="MTD55646.1"/>
    <property type="molecule type" value="Genomic_DNA"/>
</dbReference>
<dbReference type="Proteomes" id="UP000440096">
    <property type="component" value="Unassembled WGS sequence"/>
</dbReference>
<dbReference type="SUPFAM" id="SSF54292">
    <property type="entry name" value="2Fe-2S ferredoxin-like"/>
    <property type="match status" value="1"/>
</dbReference>
<evidence type="ECO:0000256" key="6">
    <source>
        <dbReference type="ARBA" id="ARBA00023004"/>
    </source>
</evidence>
<dbReference type="PROSITE" id="PS51384">
    <property type="entry name" value="FAD_FR"/>
    <property type="match status" value="1"/>
</dbReference>
<dbReference type="CDD" id="cd00207">
    <property type="entry name" value="fer2"/>
    <property type="match status" value="1"/>
</dbReference>
<evidence type="ECO:0000259" key="9">
    <source>
        <dbReference type="PROSITE" id="PS51384"/>
    </source>
</evidence>
<dbReference type="SUPFAM" id="SSF63380">
    <property type="entry name" value="Riboflavin synthase domain-like"/>
    <property type="match status" value="1"/>
</dbReference>
<sequence>MPSGEHCRDLVVTGRVQTAERVVALTMEDPAGCPLPDWTPGAHVDLLLEGGTLVRQYSLCGAPDDRQRWRLGVLDEPGGRGGSRRVHESVHIGDRVAVRGPRNHFELVPAARYLFVAGGIGITPILPMIAAAEAADAQWRLHYGGRSRAAMAFLGEVERYGDRVSVRPMDEQGLLPLAEILGTPSPGTLVYCCGPESLLLAVEESCAAWPPGSLHVERFAPQQPVEPSNDTAFEVECRRSGVTVDVGPGQTILQALKAAGIGVMTSCEEGICGTCETRVLDGIPEHRDSVLDEAEQAANTCMMICVGRARTPRLVLDL</sequence>